<dbReference type="EMBL" id="CP018867">
    <property type="protein sequence ID" value="AUI70796.1"/>
    <property type="molecule type" value="Genomic_DNA"/>
</dbReference>
<dbReference type="OrthoDB" id="2311396at2"/>
<dbReference type="SUPFAM" id="SSF49401">
    <property type="entry name" value="Bacterial adhesins"/>
    <property type="match status" value="1"/>
</dbReference>
<proteinExistence type="predicted"/>
<gene>
    <name evidence="2" type="ORF">LA20249_00625</name>
</gene>
<accession>A0A2K9HGA4</accession>
<dbReference type="NCBIfam" id="TIGR04226">
    <property type="entry name" value="RrgB_K2N_iso_D2"/>
    <property type="match status" value="2"/>
</dbReference>
<keyword evidence="1" id="KW-0732">Signal</keyword>
<dbReference type="PROSITE" id="PS51257">
    <property type="entry name" value="PROKAR_LIPOPROTEIN"/>
    <property type="match status" value="1"/>
</dbReference>
<sequence length="818" mass="87914">MRDYKSTKFLLSIIFFLIACFFLTPVLNTQAATGDAISGNDFDDGITNWQSRTSNSIAQLPIGGKISLGYAFGLAQNTSGLVSEMGDNTITNNSIASGNNINYSKMNVFLNDGGTYISSVFQSGYKYNSTNKSGVSMTSPDFLLAPSDSTKEITAKNFSILGAGTNSNNNGNPGMTDKKYFAGTDENGNPAYKIVGNYVRTQGSTNNGNYDLEAEILLRASPSNSAIVQRELYLKNKGTTSQKFTILFGEDTKMGDSNGGNDMVPIRGMENRDGLSIQTSYNGHDLRLIVSNQTPDGFDNYAGEENTTGGTGMNWAKGFTPATVSGTGDELLEPTITKAMDTAYSLKWNPTTLAVGDTAHYSSTMGVTAKPYSIPTAAKTFTNESRSGSVNKVGDKLKFTLKMVNNGYGAQWNYKSLSDKIPSGLQLDTSSIKQSFNGDKFTALDSSQYSYDSSSQKLSVTPEQALTDEQDETITYEATITNSALNNLDPDGNLTNTATFSGSDYNISPNKVDSYDASVKIPVSPADFSYTFTKKVKNVTNNETSFKDSTTAKSGDTVDYFIEFKVNSNSKDTMLDGSQFTDTLASGLQQTGTVKIKGPGDSTPYNNGSTINTRVTSIGKGQSLTVEFQAKVTSAAAGIVTNTANLSGTTDGNESKDIDSPQANLNIQKTDSFLSVPTSINFGSTNMYGQAKTLNNISTKGDLRVSHPDNSDFNINVSYDNTNVNTQMINGDNKTLPTNGSNLLFIRQRNTSDTDSGTWEPISPTGTPIRNTNFSGNQDDLNLTNYVGVGDWQIYLSPEASPGTYNGTITWTMVDSDI</sequence>
<feature type="chain" id="PRO_5014927497" description="Cell surface protein" evidence="1">
    <location>
        <begin position="32"/>
        <end position="818"/>
    </location>
</feature>
<dbReference type="InterPro" id="IPR026466">
    <property type="entry name" value="Fim_isopep_form_D2_dom"/>
</dbReference>
<dbReference type="RefSeq" id="WP_057737907.1">
    <property type="nucleotide sequence ID" value="NZ_AZDQ01000007.1"/>
</dbReference>
<evidence type="ECO:0000313" key="2">
    <source>
        <dbReference type="EMBL" id="AUI70796.1"/>
    </source>
</evidence>
<dbReference type="STRING" id="1423720.FC67_GL000221"/>
<dbReference type="Proteomes" id="UP000234653">
    <property type="component" value="Chromosome"/>
</dbReference>
<evidence type="ECO:0008006" key="4">
    <source>
        <dbReference type="Google" id="ProtNLM"/>
    </source>
</evidence>
<keyword evidence="3" id="KW-1185">Reference proteome</keyword>
<protein>
    <recommendedName>
        <fullName evidence="4">Cell surface protein</fullName>
    </recommendedName>
</protein>
<name>A0A2K9HGA4_9LACO</name>
<dbReference type="Gene3D" id="2.60.40.740">
    <property type="match status" value="2"/>
</dbReference>
<organism evidence="2 3">
    <name type="scientific">Companilactobacillus alimentarius DSM 20249</name>
    <dbReference type="NCBI Taxonomy" id="1423720"/>
    <lineage>
        <taxon>Bacteria</taxon>
        <taxon>Bacillati</taxon>
        <taxon>Bacillota</taxon>
        <taxon>Bacilli</taxon>
        <taxon>Lactobacillales</taxon>
        <taxon>Lactobacillaceae</taxon>
        <taxon>Companilactobacillus</taxon>
    </lineage>
</organism>
<evidence type="ECO:0000313" key="3">
    <source>
        <dbReference type="Proteomes" id="UP000234653"/>
    </source>
</evidence>
<reference evidence="2 3" key="1">
    <citation type="submission" date="2016-12" db="EMBL/GenBank/DDBJ databases">
        <title>The whole genome sequencing and assembly of Lactobacillus alimentarius DSM 20249T strain.</title>
        <authorList>
            <person name="Lee Y.-J."/>
            <person name="Yi H."/>
            <person name="Bahn Y.-S."/>
            <person name="Kim J.F."/>
            <person name="Lee D.-W."/>
        </authorList>
    </citation>
    <scope>NUCLEOTIDE SEQUENCE [LARGE SCALE GENOMIC DNA]</scope>
    <source>
        <strain evidence="2 3">DSM 20249</strain>
    </source>
</reference>
<dbReference type="AlphaFoldDB" id="A0A2K9HGA4"/>
<evidence type="ECO:0000256" key="1">
    <source>
        <dbReference type="SAM" id="SignalP"/>
    </source>
</evidence>
<dbReference type="InterPro" id="IPR008966">
    <property type="entry name" value="Adhesion_dom_sf"/>
</dbReference>
<dbReference type="KEGG" id="lali:LA20249_00625"/>
<feature type="signal peptide" evidence="1">
    <location>
        <begin position="1"/>
        <end position="31"/>
    </location>
</feature>